<dbReference type="SMART" id="SM00219">
    <property type="entry name" value="TyrKc"/>
    <property type="match status" value="1"/>
</dbReference>
<dbReference type="PRINTS" id="PR00109">
    <property type="entry name" value="TYRKINASE"/>
</dbReference>
<dbReference type="KEGG" id="aplc:110986952"/>
<feature type="signal peptide" evidence="2">
    <location>
        <begin position="1"/>
        <end position="20"/>
    </location>
</feature>
<feature type="region of interest" description="Disordered" evidence="1">
    <location>
        <begin position="95"/>
        <end position="119"/>
    </location>
</feature>
<feature type="domain" description="Protein kinase" evidence="3">
    <location>
        <begin position="1"/>
        <end position="88"/>
    </location>
</feature>
<evidence type="ECO:0000256" key="2">
    <source>
        <dbReference type="SAM" id="SignalP"/>
    </source>
</evidence>
<gene>
    <name evidence="5" type="primary">LOC110986952</name>
</gene>
<dbReference type="PANTHER" id="PTHR24416:SF600">
    <property type="entry name" value="PDGF- AND VEGF-RECEPTOR RELATED, ISOFORM J"/>
    <property type="match status" value="1"/>
</dbReference>
<dbReference type="GO" id="GO:0004714">
    <property type="term" value="F:transmembrane receptor protein tyrosine kinase activity"/>
    <property type="evidence" value="ECO:0007669"/>
    <property type="project" value="TreeGrafter"/>
</dbReference>
<dbReference type="Proteomes" id="UP000694845">
    <property type="component" value="Unplaced"/>
</dbReference>
<dbReference type="Pfam" id="PF07714">
    <property type="entry name" value="PK_Tyr_Ser-Thr"/>
    <property type="match status" value="1"/>
</dbReference>
<dbReference type="InterPro" id="IPR020635">
    <property type="entry name" value="Tyr_kinase_cat_dom"/>
</dbReference>
<evidence type="ECO:0000313" key="4">
    <source>
        <dbReference type="Proteomes" id="UP000694845"/>
    </source>
</evidence>
<keyword evidence="2" id="KW-0732">Signal</keyword>
<evidence type="ECO:0000259" key="3">
    <source>
        <dbReference type="PROSITE" id="PS50011"/>
    </source>
</evidence>
<dbReference type="GO" id="GO:0005886">
    <property type="term" value="C:plasma membrane"/>
    <property type="evidence" value="ECO:0007669"/>
    <property type="project" value="TreeGrafter"/>
</dbReference>
<dbReference type="OrthoDB" id="10059265at2759"/>
<dbReference type="GO" id="GO:0043235">
    <property type="term" value="C:receptor complex"/>
    <property type="evidence" value="ECO:0007669"/>
    <property type="project" value="TreeGrafter"/>
</dbReference>
<dbReference type="FunFam" id="1.10.510.10:FF:001346">
    <property type="entry name" value="Uncharacterized protein"/>
    <property type="match status" value="1"/>
</dbReference>
<dbReference type="GO" id="GO:0005524">
    <property type="term" value="F:ATP binding"/>
    <property type="evidence" value="ECO:0007669"/>
    <property type="project" value="InterPro"/>
</dbReference>
<name>A0A8B7ZHD2_ACAPL</name>
<dbReference type="AlphaFoldDB" id="A0A8B7ZHD2"/>
<reference evidence="5" key="1">
    <citation type="submission" date="2025-08" db="UniProtKB">
        <authorList>
            <consortium name="RefSeq"/>
        </authorList>
    </citation>
    <scope>IDENTIFICATION</scope>
</reference>
<dbReference type="GO" id="GO:0007169">
    <property type="term" value="P:cell surface receptor protein tyrosine kinase signaling pathway"/>
    <property type="evidence" value="ECO:0007669"/>
    <property type="project" value="TreeGrafter"/>
</dbReference>
<dbReference type="InterPro" id="IPR050122">
    <property type="entry name" value="RTK"/>
</dbReference>
<dbReference type="InterPro" id="IPR000719">
    <property type="entry name" value="Prot_kinase_dom"/>
</dbReference>
<feature type="region of interest" description="Disordered" evidence="1">
    <location>
        <begin position="132"/>
        <end position="161"/>
    </location>
</feature>
<dbReference type="Gene3D" id="1.10.510.10">
    <property type="entry name" value="Transferase(Phosphotransferase) domain 1"/>
    <property type="match status" value="1"/>
</dbReference>
<dbReference type="PROSITE" id="PS50011">
    <property type="entry name" value="PROTEIN_KINASE_DOM"/>
    <property type="match status" value="1"/>
</dbReference>
<accession>A0A8B7ZHD2</accession>
<dbReference type="OMA" id="RMIAPNN"/>
<dbReference type="RefSeq" id="XP_022104994.1">
    <property type="nucleotide sequence ID" value="XM_022249302.1"/>
</dbReference>
<dbReference type="InterPro" id="IPR011009">
    <property type="entry name" value="Kinase-like_dom_sf"/>
</dbReference>
<feature type="chain" id="PRO_5034783776" evidence="2">
    <location>
        <begin position="21"/>
        <end position="161"/>
    </location>
</feature>
<evidence type="ECO:0000256" key="1">
    <source>
        <dbReference type="SAM" id="MobiDB-lite"/>
    </source>
</evidence>
<dbReference type="InterPro" id="IPR001245">
    <property type="entry name" value="Ser-Thr/Tyr_kinase_cat_dom"/>
</dbReference>
<dbReference type="SUPFAM" id="SSF56112">
    <property type="entry name" value="Protein kinase-like (PK-like)"/>
    <property type="match status" value="1"/>
</dbReference>
<organism evidence="4 5">
    <name type="scientific">Acanthaster planci</name>
    <name type="common">Crown-of-thorns starfish</name>
    <dbReference type="NCBI Taxonomy" id="133434"/>
    <lineage>
        <taxon>Eukaryota</taxon>
        <taxon>Metazoa</taxon>
        <taxon>Echinodermata</taxon>
        <taxon>Eleutherozoa</taxon>
        <taxon>Asterozoa</taxon>
        <taxon>Asteroidea</taxon>
        <taxon>Valvatacea</taxon>
        <taxon>Valvatida</taxon>
        <taxon>Acanthasteridae</taxon>
        <taxon>Acanthaster</taxon>
    </lineage>
</organism>
<dbReference type="PANTHER" id="PTHR24416">
    <property type="entry name" value="TYROSINE-PROTEIN KINASE RECEPTOR"/>
    <property type="match status" value="1"/>
</dbReference>
<protein>
    <submittedName>
        <fullName evidence="5">Macrophage colony-stimulating factor 1 receptor-like isoform X1</fullName>
    </submittedName>
</protein>
<proteinExistence type="predicted"/>
<evidence type="ECO:0000313" key="5">
    <source>
        <dbReference type="RefSeq" id="XP_022104994.1"/>
    </source>
</evidence>
<dbReference type="GeneID" id="110986952"/>
<sequence length="161" mass="17959">MGSFGWLLCIFLQWSYGVLLWEIFSLGEKPYPGLANRDVYDFLKDGQRMIAPNNCPPEIYGIMQRCWQDNPKSRCTFQQVANLLESLLSEDNDYTALTGAGRAGENQAEPPEHPNESYLVPKQMETAFGVEGPWNVDEGAGGSGVPPAHDRSNYVNKAVTR</sequence>
<keyword evidence="4" id="KW-1185">Reference proteome</keyword>